<dbReference type="EMBL" id="AP015037">
    <property type="protein sequence ID" value="BAT83674.1"/>
    <property type="molecule type" value="Genomic_DNA"/>
</dbReference>
<keyword evidence="2" id="KW-1185">Reference proteome</keyword>
<evidence type="ECO:0000313" key="1">
    <source>
        <dbReference type="EMBL" id="BAT83674.1"/>
    </source>
</evidence>
<reference evidence="1 2" key="1">
    <citation type="journal article" date="2015" name="Sci. Rep.">
        <title>The power of single molecule real-time sequencing technology in the de novo assembly of a eukaryotic genome.</title>
        <authorList>
            <person name="Sakai H."/>
            <person name="Naito K."/>
            <person name="Ogiso-Tanaka E."/>
            <person name="Takahashi Y."/>
            <person name="Iseki K."/>
            <person name="Muto C."/>
            <person name="Satou K."/>
            <person name="Teruya K."/>
            <person name="Shiroma A."/>
            <person name="Shimoji M."/>
            <person name="Hirano T."/>
            <person name="Itoh T."/>
            <person name="Kaga A."/>
            <person name="Tomooka N."/>
        </authorList>
    </citation>
    <scope>NUCLEOTIDE SEQUENCE [LARGE SCALE GENOMIC DNA]</scope>
    <source>
        <strain evidence="2">cv. Shumari</strain>
    </source>
</reference>
<gene>
    <name evidence="1" type="primary">Vigan.04G086400</name>
    <name evidence="1" type="ORF">VIGAN_04086400</name>
</gene>
<dbReference type="AlphaFoldDB" id="A0A0S3RST2"/>
<organism evidence="1 2">
    <name type="scientific">Vigna angularis var. angularis</name>
    <dbReference type="NCBI Taxonomy" id="157739"/>
    <lineage>
        <taxon>Eukaryota</taxon>
        <taxon>Viridiplantae</taxon>
        <taxon>Streptophyta</taxon>
        <taxon>Embryophyta</taxon>
        <taxon>Tracheophyta</taxon>
        <taxon>Spermatophyta</taxon>
        <taxon>Magnoliopsida</taxon>
        <taxon>eudicotyledons</taxon>
        <taxon>Gunneridae</taxon>
        <taxon>Pentapetalae</taxon>
        <taxon>rosids</taxon>
        <taxon>fabids</taxon>
        <taxon>Fabales</taxon>
        <taxon>Fabaceae</taxon>
        <taxon>Papilionoideae</taxon>
        <taxon>50 kb inversion clade</taxon>
        <taxon>NPAAA clade</taxon>
        <taxon>indigoferoid/millettioid clade</taxon>
        <taxon>Phaseoleae</taxon>
        <taxon>Vigna</taxon>
    </lineage>
</organism>
<proteinExistence type="predicted"/>
<evidence type="ECO:0000313" key="2">
    <source>
        <dbReference type="Proteomes" id="UP000291084"/>
    </source>
</evidence>
<accession>A0A0S3RST2</accession>
<protein>
    <submittedName>
        <fullName evidence="1">Uncharacterized protein</fullName>
    </submittedName>
</protein>
<sequence length="74" mass="8696">MSIHIAHTLMKRKYFELKLRHLIGVKRNKALKASCYHLALEDVRFLHQLVRVINGKGIPISEAEKYKYTTFTNL</sequence>
<dbReference type="Proteomes" id="UP000291084">
    <property type="component" value="Chromosome 4"/>
</dbReference>
<name>A0A0S3RST2_PHAAN</name>